<proteinExistence type="predicted"/>
<dbReference type="PANTHER" id="PTHR31194:SF218">
    <property type="entry name" value="AP2_ERF DOMAIN-CONTAINING PROTEIN"/>
    <property type="match status" value="1"/>
</dbReference>
<dbReference type="Gramene" id="rna50012">
    <property type="protein sequence ID" value="RHN43436.1"/>
    <property type="gene ID" value="gene50012"/>
</dbReference>
<keyword evidence="11" id="KW-1185">Reference proteome</keyword>
<evidence type="ECO:0000256" key="3">
    <source>
        <dbReference type="ARBA" id="ARBA00023125"/>
    </source>
</evidence>
<protein>
    <submittedName>
        <fullName evidence="8">Ethylene response factor</fullName>
    </submittedName>
    <submittedName>
        <fullName evidence="9">Putative transcription factor AP2-EREBP family</fullName>
    </submittedName>
</protein>
<dbReference type="KEGG" id="mtr:25502148"/>
<name>A0A072U5R0_MEDTR</name>
<reference evidence="10" key="3">
    <citation type="submission" date="2015-04" db="UniProtKB">
        <authorList>
            <consortium name="EnsemblPlants"/>
        </authorList>
    </citation>
    <scope>IDENTIFICATION</scope>
    <source>
        <strain evidence="10">cv. Jemalong A17</strain>
    </source>
</reference>
<keyword evidence="5" id="KW-0539">Nucleus</keyword>
<dbReference type="Proteomes" id="UP000002051">
    <property type="component" value="Chromosome 8"/>
</dbReference>
<dbReference type="FunFam" id="3.30.730.10:FF:000001">
    <property type="entry name" value="Ethylene-responsive transcription factor 2"/>
    <property type="match status" value="1"/>
</dbReference>
<evidence type="ECO:0000313" key="8">
    <source>
        <dbReference type="EMBL" id="KEH21185.1"/>
    </source>
</evidence>
<evidence type="ECO:0000256" key="2">
    <source>
        <dbReference type="ARBA" id="ARBA00023015"/>
    </source>
</evidence>
<evidence type="ECO:0000256" key="4">
    <source>
        <dbReference type="ARBA" id="ARBA00023163"/>
    </source>
</evidence>
<sequence>MPKQPSTPPPIPNIIKHTHHFTQINNIMPKTIQIRYTDPDATDSSSDEEENPIHSNITPRRRIKTFIHDIVIEKETISNKRKNPNTRVKTKTPATQRRPVIYTGKKYRGVRQRPWGKWAAEIRDPKLKFRRWLGTYNTAEEAAMEYDKAAIEIRGADALTNFIQPTTKKVVINSSSDECVVSATSVLQCCTSSSEGGESVTVKDNVIVPMSTESLRECENECSSVSGNLFDNDLVKSESVFPIPNDTLFDEFGNMFLFHDDLSGSFVDTSINSLDLGFTEWNRDYGDFQDIGDLFGSDPVTAVLFDEEMSQVL</sequence>
<dbReference type="InterPro" id="IPR016177">
    <property type="entry name" value="DNA-bd_dom_sf"/>
</dbReference>
<dbReference type="EMBL" id="CM001224">
    <property type="protein sequence ID" value="KEH21185.1"/>
    <property type="molecule type" value="Genomic_DNA"/>
</dbReference>
<keyword evidence="4" id="KW-0804">Transcription</keyword>
<dbReference type="Gene3D" id="3.30.730.10">
    <property type="entry name" value="AP2/ERF domain"/>
    <property type="match status" value="1"/>
</dbReference>
<dbReference type="STRING" id="3880.A0A072U5R0"/>
<evidence type="ECO:0000313" key="10">
    <source>
        <dbReference type="EnsemblPlants" id="KEH21185"/>
    </source>
</evidence>
<dbReference type="HOGENOM" id="CLU_062946_1_0_1"/>
<keyword evidence="3" id="KW-0238">DNA-binding</keyword>
<evidence type="ECO:0000256" key="1">
    <source>
        <dbReference type="ARBA" id="ARBA00004123"/>
    </source>
</evidence>
<dbReference type="GO" id="GO:0005634">
    <property type="term" value="C:nucleus"/>
    <property type="evidence" value="ECO:0000318"/>
    <property type="project" value="GO_Central"/>
</dbReference>
<dbReference type="GO" id="GO:0003700">
    <property type="term" value="F:DNA-binding transcription factor activity"/>
    <property type="evidence" value="ECO:0000318"/>
    <property type="project" value="GO_Central"/>
</dbReference>
<dbReference type="InterPro" id="IPR001471">
    <property type="entry name" value="AP2/ERF_dom"/>
</dbReference>
<dbReference type="OrthoDB" id="777519at2759"/>
<comment type="subcellular location">
    <subcellularLocation>
        <location evidence="1">Nucleus</location>
    </subcellularLocation>
</comment>
<reference evidence="9" key="4">
    <citation type="journal article" date="2018" name="Nat. Plants">
        <title>Whole-genome landscape of Medicago truncatula symbiotic genes.</title>
        <authorList>
            <person name="Pecrix Y."/>
            <person name="Gamas P."/>
            <person name="Carrere S."/>
        </authorList>
    </citation>
    <scope>NUCLEOTIDE SEQUENCE</scope>
    <source>
        <tissue evidence="9">Leaves</tissue>
    </source>
</reference>
<dbReference type="InterPro" id="IPR050913">
    <property type="entry name" value="AP2/ERF_ERF"/>
</dbReference>
<reference evidence="8 11" key="1">
    <citation type="journal article" date="2011" name="Nature">
        <title>The Medicago genome provides insight into the evolution of rhizobial symbioses.</title>
        <authorList>
            <person name="Young N.D."/>
            <person name="Debelle F."/>
            <person name="Oldroyd G.E."/>
            <person name="Geurts R."/>
            <person name="Cannon S.B."/>
            <person name="Udvardi M.K."/>
            <person name="Benedito V.A."/>
            <person name="Mayer K.F."/>
            <person name="Gouzy J."/>
            <person name="Schoof H."/>
            <person name="Van de Peer Y."/>
            <person name="Proost S."/>
            <person name="Cook D.R."/>
            <person name="Meyers B.C."/>
            <person name="Spannagl M."/>
            <person name="Cheung F."/>
            <person name="De Mita S."/>
            <person name="Krishnakumar V."/>
            <person name="Gundlach H."/>
            <person name="Zhou S."/>
            <person name="Mudge J."/>
            <person name="Bharti A.K."/>
            <person name="Murray J.D."/>
            <person name="Naoumkina M.A."/>
            <person name="Rosen B."/>
            <person name="Silverstein K.A."/>
            <person name="Tang H."/>
            <person name="Rombauts S."/>
            <person name="Zhao P.X."/>
            <person name="Zhou P."/>
            <person name="Barbe V."/>
            <person name="Bardou P."/>
            <person name="Bechner M."/>
            <person name="Bellec A."/>
            <person name="Berger A."/>
            <person name="Berges H."/>
            <person name="Bidwell S."/>
            <person name="Bisseling T."/>
            <person name="Choisne N."/>
            <person name="Couloux A."/>
            <person name="Denny R."/>
            <person name="Deshpande S."/>
            <person name="Dai X."/>
            <person name="Doyle J.J."/>
            <person name="Dudez A.M."/>
            <person name="Farmer A.D."/>
            <person name="Fouteau S."/>
            <person name="Franken C."/>
            <person name="Gibelin C."/>
            <person name="Gish J."/>
            <person name="Goldstein S."/>
            <person name="Gonzalez A.J."/>
            <person name="Green P.J."/>
            <person name="Hallab A."/>
            <person name="Hartog M."/>
            <person name="Hua A."/>
            <person name="Humphray S.J."/>
            <person name="Jeong D.H."/>
            <person name="Jing Y."/>
            <person name="Jocker A."/>
            <person name="Kenton S.M."/>
            <person name="Kim D.J."/>
            <person name="Klee K."/>
            <person name="Lai H."/>
            <person name="Lang C."/>
            <person name="Lin S."/>
            <person name="Macmil S.L."/>
            <person name="Magdelenat G."/>
            <person name="Matthews L."/>
            <person name="McCorrison J."/>
            <person name="Monaghan E.L."/>
            <person name="Mun J.H."/>
            <person name="Najar F.Z."/>
            <person name="Nicholson C."/>
            <person name="Noirot C."/>
            <person name="O'Bleness M."/>
            <person name="Paule C.R."/>
            <person name="Poulain J."/>
            <person name="Prion F."/>
            <person name="Qin B."/>
            <person name="Qu C."/>
            <person name="Retzel E.F."/>
            <person name="Riddle C."/>
            <person name="Sallet E."/>
            <person name="Samain S."/>
            <person name="Samson N."/>
            <person name="Sanders I."/>
            <person name="Saurat O."/>
            <person name="Scarpelli C."/>
            <person name="Schiex T."/>
            <person name="Segurens B."/>
            <person name="Severin A.J."/>
            <person name="Sherrier D.J."/>
            <person name="Shi R."/>
            <person name="Sims S."/>
            <person name="Singer S.R."/>
            <person name="Sinharoy S."/>
            <person name="Sterck L."/>
            <person name="Viollet A."/>
            <person name="Wang B.B."/>
            <person name="Wang K."/>
            <person name="Wang M."/>
            <person name="Wang X."/>
            <person name="Warfsmann J."/>
            <person name="Weissenbach J."/>
            <person name="White D.D."/>
            <person name="White J.D."/>
            <person name="Wiley G.B."/>
            <person name="Wincker P."/>
            <person name="Xing Y."/>
            <person name="Yang L."/>
            <person name="Yao Z."/>
            <person name="Ying F."/>
            <person name="Zhai J."/>
            <person name="Zhou L."/>
            <person name="Zuber A."/>
            <person name="Denarie J."/>
            <person name="Dixon R.A."/>
            <person name="May G.D."/>
            <person name="Schwartz D.C."/>
            <person name="Rogers J."/>
            <person name="Quetier F."/>
            <person name="Town C.D."/>
            <person name="Roe B.A."/>
        </authorList>
    </citation>
    <scope>NUCLEOTIDE SEQUENCE [LARGE SCALE GENOMIC DNA]</scope>
    <source>
        <strain evidence="8">A17</strain>
        <strain evidence="10 11">cv. Jemalong A17</strain>
    </source>
</reference>
<dbReference type="Proteomes" id="UP000265566">
    <property type="component" value="Chromosome 8"/>
</dbReference>
<evidence type="ECO:0000313" key="11">
    <source>
        <dbReference type="Proteomes" id="UP000002051"/>
    </source>
</evidence>
<dbReference type="AlphaFoldDB" id="A0A072U5R0"/>
<feature type="region of interest" description="Disordered" evidence="6">
    <location>
        <begin position="37"/>
        <end position="59"/>
    </location>
</feature>
<dbReference type="PANTHER" id="PTHR31194">
    <property type="entry name" value="SHN SHINE , DNA BINDING / TRANSCRIPTION FACTOR"/>
    <property type="match status" value="1"/>
</dbReference>
<evidence type="ECO:0000259" key="7">
    <source>
        <dbReference type="PROSITE" id="PS51032"/>
    </source>
</evidence>
<feature type="domain" description="AP2/ERF" evidence="7">
    <location>
        <begin position="106"/>
        <end position="163"/>
    </location>
</feature>
<dbReference type="CDD" id="cd00018">
    <property type="entry name" value="AP2"/>
    <property type="match status" value="1"/>
</dbReference>
<dbReference type="PROSITE" id="PS51032">
    <property type="entry name" value="AP2_ERF"/>
    <property type="match status" value="1"/>
</dbReference>
<evidence type="ECO:0000256" key="6">
    <source>
        <dbReference type="SAM" id="MobiDB-lite"/>
    </source>
</evidence>
<dbReference type="EnsemblPlants" id="KEH21185">
    <property type="protein sequence ID" value="KEH21185"/>
    <property type="gene ID" value="MTR_8g099215"/>
</dbReference>
<dbReference type="EMBL" id="PSQE01000008">
    <property type="protein sequence ID" value="RHN43436.1"/>
    <property type="molecule type" value="Genomic_DNA"/>
</dbReference>
<organism evidence="8 11">
    <name type="scientific">Medicago truncatula</name>
    <name type="common">Barrel medic</name>
    <name type="synonym">Medicago tribuloides</name>
    <dbReference type="NCBI Taxonomy" id="3880"/>
    <lineage>
        <taxon>Eukaryota</taxon>
        <taxon>Viridiplantae</taxon>
        <taxon>Streptophyta</taxon>
        <taxon>Embryophyta</taxon>
        <taxon>Tracheophyta</taxon>
        <taxon>Spermatophyta</taxon>
        <taxon>Magnoliopsida</taxon>
        <taxon>eudicotyledons</taxon>
        <taxon>Gunneridae</taxon>
        <taxon>Pentapetalae</taxon>
        <taxon>rosids</taxon>
        <taxon>fabids</taxon>
        <taxon>Fabales</taxon>
        <taxon>Fabaceae</taxon>
        <taxon>Papilionoideae</taxon>
        <taxon>50 kb inversion clade</taxon>
        <taxon>NPAAA clade</taxon>
        <taxon>Hologalegina</taxon>
        <taxon>IRL clade</taxon>
        <taxon>Trifolieae</taxon>
        <taxon>Medicago</taxon>
    </lineage>
</organism>
<evidence type="ECO:0000313" key="9">
    <source>
        <dbReference type="EMBL" id="RHN43436.1"/>
    </source>
</evidence>
<dbReference type="SUPFAM" id="SSF54171">
    <property type="entry name" value="DNA-binding domain"/>
    <property type="match status" value="1"/>
</dbReference>
<gene>
    <name evidence="10" type="primary">25502148</name>
    <name evidence="8" type="ordered locus">MTR_8g099215</name>
    <name evidence="9" type="ORF">MtrunA17_Chr8g0387801</name>
</gene>
<reference evidence="8 11" key="2">
    <citation type="journal article" date="2014" name="BMC Genomics">
        <title>An improved genome release (version Mt4.0) for the model legume Medicago truncatula.</title>
        <authorList>
            <person name="Tang H."/>
            <person name="Krishnakumar V."/>
            <person name="Bidwell S."/>
            <person name="Rosen B."/>
            <person name="Chan A."/>
            <person name="Zhou S."/>
            <person name="Gentzbittel L."/>
            <person name="Childs K.L."/>
            <person name="Yandell M."/>
            <person name="Gundlach H."/>
            <person name="Mayer K.F."/>
            <person name="Schwartz D.C."/>
            <person name="Town C.D."/>
        </authorList>
    </citation>
    <scope>GENOME REANNOTATION</scope>
    <source>
        <strain evidence="8">A17</strain>
        <strain evidence="10 11">cv. Jemalong A17</strain>
    </source>
</reference>
<dbReference type="Pfam" id="PF00847">
    <property type="entry name" value="AP2"/>
    <property type="match status" value="1"/>
</dbReference>
<keyword evidence="2" id="KW-0805">Transcription regulation</keyword>
<evidence type="ECO:0000256" key="5">
    <source>
        <dbReference type="ARBA" id="ARBA00023242"/>
    </source>
</evidence>
<dbReference type="PRINTS" id="PR00367">
    <property type="entry name" value="ETHRSPELEMNT"/>
</dbReference>
<dbReference type="InterPro" id="IPR036955">
    <property type="entry name" value="AP2/ERF_dom_sf"/>
</dbReference>
<dbReference type="GO" id="GO:0000976">
    <property type="term" value="F:transcription cis-regulatory region binding"/>
    <property type="evidence" value="ECO:0000318"/>
    <property type="project" value="GO_Central"/>
</dbReference>
<dbReference type="SMART" id="SM00380">
    <property type="entry name" value="AP2"/>
    <property type="match status" value="1"/>
</dbReference>
<accession>A0A072U5R0</accession>